<dbReference type="RefSeq" id="WP_344649472.1">
    <property type="nucleotide sequence ID" value="NZ_BAAAGX010000011.1"/>
</dbReference>
<dbReference type="InterPro" id="IPR042099">
    <property type="entry name" value="ANL_N_sf"/>
</dbReference>
<dbReference type="Pfam" id="PF23562">
    <property type="entry name" value="AMP-binding_C_3"/>
    <property type="match status" value="1"/>
</dbReference>
<feature type="domain" description="AMP-dependent synthetase/ligase" evidence="7">
    <location>
        <begin position="21"/>
        <end position="436"/>
    </location>
</feature>
<dbReference type="EMBL" id="BAAAGX010000011">
    <property type="protein sequence ID" value="GAA0242898.1"/>
    <property type="molecule type" value="Genomic_DNA"/>
</dbReference>
<comment type="similarity">
    <text evidence="1">Belongs to the ATP-dependent AMP-binding enzyme family.</text>
</comment>
<dbReference type="Pfam" id="PF00501">
    <property type="entry name" value="AMP-binding"/>
    <property type="match status" value="1"/>
</dbReference>
<evidence type="ECO:0000256" key="2">
    <source>
        <dbReference type="ARBA" id="ARBA00022598"/>
    </source>
</evidence>
<name>A0ABP3DUK0_9ACTN</name>
<reference evidence="9" key="1">
    <citation type="journal article" date="2019" name="Int. J. Syst. Evol. Microbiol.">
        <title>The Global Catalogue of Microorganisms (GCM) 10K type strain sequencing project: providing services to taxonomists for standard genome sequencing and annotation.</title>
        <authorList>
            <consortium name="The Broad Institute Genomics Platform"/>
            <consortium name="The Broad Institute Genome Sequencing Center for Infectious Disease"/>
            <person name="Wu L."/>
            <person name="Ma J."/>
        </authorList>
    </citation>
    <scope>NUCLEOTIDE SEQUENCE [LARGE SCALE GENOMIC DNA]</scope>
    <source>
        <strain evidence="9">JCM 10425</strain>
    </source>
</reference>
<keyword evidence="4" id="KW-0443">Lipid metabolism</keyword>
<keyword evidence="2" id="KW-0436">Ligase</keyword>
<evidence type="ECO:0000313" key="8">
    <source>
        <dbReference type="EMBL" id="GAA0242898.1"/>
    </source>
</evidence>
<dbReference type="CDD" id="cd05907">
    <property type="entry name" value="VL_LC_FACS_like"/>
    <property type="match status" value="1"/>
</dbReference>
<gene>
    <name evidence="8" type="ORF">GCM10009539_30400</name>
</gene>
<evidence type="ECO:0000313" key="9">
    <source>
        <dbReference type="Proteomes" id="UP001500967"/>
    </source>
</evidence>
<organism evidence="8 9">
    <name type="scientific">Cryptosporangium japonicum</name>
    <dbReference type="NCBI Taxonomy" id="80872"/>
    <lineage>
        <taxon>Bacteria</taxon>
        <taxon>Bacillati</taxon>
        <taxon>Actinomycetota</taxon>
        <taxon>Actinomycetes</taxon>
        <taxon>Cryptosporangiales</taxon>
        <taxon>Cryptosporangiaceae</taxon>
        <taxon>Cryptosporangium</taxon>
    </lineage>
</organism>
<dbReference type="SUPFAM" id="SSF56801">
    <property type="entry name" value="Acetyl-CoA synthetase-like"/>
    <property type="match status" value="1"/>
</dbReference>
<dbReference type="PANTHER" id="PTHR43272:SF32">
    <property type="entry name" value="AMP-DEPENDENT SYNTHETASE_LIGASE DOMAIN-CONTAINING PROTEIN"/>
    <property type="match status" value="1"/>
</dbReference>
<dbReference type="InterPro" id="IPR000873">
    <property type="entry name" value="AMP-dep_synth/lig_dom"/>
</dbReference>
<dbReference type="InterPro" id="IPR045851">
    <property type="entry name" value="AMP-bd_C_sf"/>
</dbReference>
<evidence type="ECO:0000256" key="1">
    <source>
        <dbReference type="ARBA" id="ARBA00006432"/>
    </source>
</evidence>
<proteinExistence type="inferred from homology"/>
<comment type="caution">
    <text evidence="8">The sequence shown here is derived from an EMBL/GenBank/DDBJ whole genome shotgun (WGS) entry which is preliminary data.</text>
</comment>
<accession>A0ABP3DUK0</accession>
<dbReference type="Gene3D" id="3.30.300.30">
    <property type="match status" value="1"/>
</dbReference>
<evidence type="ECO:0000256" key="4">
    <source>
        <dbReference type="ARBA" id="ARBA00023098"/>
    </source>
</evidence>
<comment type="catalytic activity">
    <reaction evidence="5">
        <text>a long-chain fatty acid + ATP + CoA = a long-chain fatty acyl-CoA + AMP + diphosphate</text>
        <dbReference type="Rhea" id="RHEA:15421"/>
        <dbReference type="ChEBI" id="CHEBI:30616"/>
        <dbReference type="ChEBI" id="CHEBI:33019"/>
        <dbReference type="ChEBI" id="CHEBI:57287"/>
        <dbReference type="ChEBI" id="CHEBI:57560"/>
        <dbReference type="ChEBI" id="CHEBI:83139"/>
        <dbReference type="ChEBI" id="CHEBI:456215"/>
        <dbReference type="EC" id="6.2.1.3"/>
    </reaction>
    <physiologicalReaction direction="left-to-right" evidence="5">
        <dbReference type="Rhea" id="RHEA:15422"/>
    </physiologicalReaction>
</comment>
<dbReference type="PANTHER" id="PTHR43272">
    <property type="entry name" value="LONG-CHAIN-FATTY-ACID--COA LIGASE"/>
    <property type="match status" value="1"/>
</dbReference>
<keyword evidence="9" id="KW-1185">Reference proteome</keyword>
<evidence type="ECO:0000256" key="3">
    <source>
        <dbReference type="ARBA" id="ARBA00022832"/>
    </source>
</evidence>
<protein>
    <recommendedName>
        <fullName evidence="6">Acyl-CoA synthetase</fullName>
    </recommendedName>
</protein>
<sequence length="608" mass="64259">MSLADECAAATAELTIPLLLRSNAGEFADHPALTHLGDDDSTLTWGRLRRRVAAVALGLADAGLASGEVMLISAAGRIEHWLVDLAAVHLGAVPCSAYATLSTPQLRYLAGHSRATVLIVENAEQLSRWAPVLGELTEVRAIVLIDPTGVEFTDPRLTDLSTVEAAGADRYASDPSAFEDRWPRITPDDPVTLLYTSGTTGDPKGVVLSHRNVLHQAVALELLVDLPAHAPTVAYLPLAHIAERVLGIYIPVYRAGHVHIVADPAQAVAALLAVKPSTFFGVPRVWEKMVAALQGFLAGAEEAVRDAVAGATKVALEVHALREKHQEVPAGLTEQLASLDALILEPIRAKLGLDRIIHAGSGAAPIPVDVLTFLAGIGVEVYEVWGMTETTGTATINTPGHFRTGTVGVPNVGMDVTLADDGEILVRGPLVCQGYLQADGSVAPVTDADGWLATGDIGTIDDDGFLTITDRKKELLITASGKNVAPAQIENLLRTHPLIGYAVAIGDRRPYVTALISLDEEAAPVWAAARGIDASDPKALASHPAVLAELQAAVDAANARLARPEQVKKFQVLPAALSPEGGELTPTLKLKRRTISDRYADAIDDLYR</sequence>
<dbReference type="Gene3D" id="3.40.50.12780">
    <property type="entry name" value="N-terminal domain of ligase-like"/>
    <property type="match status" value="1"/>
</dbReference>
<evidence type="ECO:0000256" key="5">
    <source>
        <dbReference type="ARBA" id="ARBA00024484"/>
    </source>
</evidence>
<evidence type="ECO:0000259" key="7">
    <source>
        <dbReference type="Pfam" id="PF00501"/>
    </source>
</evidence>
<dbReference type="PROSITE" id="PS00455">
    <property type="entry name" value="AMP_BINDING"/>
    <property type="match status" value="1"/>
</dbReference>
<evidence type="ECO:0000256" key="6">
    <source>
        <dbReference type="ARBA" id="ARBA00032875"/>
    </source>
</evidence>
<dbReference type="InterPro" id="IPR020845">
    <property type="entry name" value="AMP-binding_CS"/>
</dbReference>
<dbReference type="Proteomes" id="UP001500967">
    <property type="component" value="Unassembled WGS sequence"/>
</dbReference>
<keyword evidence="3" id="KW-0276">Fatty acid metabolism</keyword>